<accession>A0A1G7FKQ1</accession>
<evidence type="ECO:0000313" key="1">
    <source>
        <dbReference type="EMBL" id="SDE76453.1"/>
    </source>
</evidence>
<dbReference type="STRING" id="641691.SAMN05421636_107168"/>
<reference evidence="1 2" key="1">
    <citation type="submission" date="2016-10" db="EMBL/GenBank/DDBJ databases">
        <authorList>
            <person name="de Groot N.N."/>
        </authorList>
    </citation>
    <scope>NUCLEOTIDE SEQUENCE [LARGE SCALE GENOMIC DNA]</scope>
    <source>
        <strain evidence="1 2">DSM 23421</strain>
    </source>
</reference>
<proteinExistence type="predicted"/>
<dbReference type="RefSeq" id="WP_245726566.1">
    <property type="nucleotide sequence ID" value="NZ_FNAO01000007.1"/>
</dbReference>
<keyword evidence="2" id="KW-1185">Reference proteome</keyword>
<dbReference type="InterPro" id="IPR029465">
    <property type="entry name" value="ATPgrasp_TupA"/>
</dbReference>
<organism evidence="1 2">
    <name type="scientific">Pricia antarctica</name>
    <dbReference type="NCBI Taxonomy" id="641691"/>
    <lineage>
        <taxon>Bacteria</taxon>
        <taxon>Pseudomonadati</taxon>
        <taxon>Bacteroidota</taxon>
        <taxon>Flavobacteriia</taxon>
        <taxon>Flavobacteriales</taxon>
        <taxon>Flavobacteriaceae</taxon>
        <taxon>Pricia</taxon>
    </lineage>
</organism>
<gene>
    <name evidence="1" type="ORF">SAMN05421636_107168</name>
</gene>
<dbReference type="EMBL" id="FNAO01000007">
    <property type="protein sequence ID" value="SDE76453.1"/>
    <property type="molecule type" value="Genomic_DNA"/>
</dbReference>
<dbReference type="Proteomes" id="UP000199109">
    <property type="component" value="Unassembled WGS sequence"/>
</dbReference>
<dbReference type="AlphaFoldDB" id="A0A1G7FKQ1"/>
<name>A0A1G7FKQ1_9FLAO</name>
<dbReference type="Pfam" id="PF14305">
    <property type="entry name" value="ATPgrasp_TupA"/>
    <property type="match status" value="1"/>
</dbReference>
<protein>
    <submittedName>
        <fullName evidence="1">TupA-like ATPgrasp</fullName>
    </submittedName>
</protein>
<sequence>MKSLFYKFYHHTMLGNILRFSYHNILNRSPSKIYTKHRYRRKTGKALNLTNPKDLNEKINWLKLYDRSPLHTQCADKYAVREYVSEKIGERYLVPLYFHTKDPKKIIPENINQIPCIIKTNHDSGGGIFVYQSEGNDWEQIQKELTDRLEINYYKKYREWQYKNIEPRIIVEKLLLDESGKIPMDYKIHCFNGRPEIIQIDLDRFSDHKRNLYDPNWNLLPFTWSVWENNKPLWDNGKQIPRPRNLEELINLAMALSSEFIYARIDFYELNECIYFGEITFHPGSGFETIHPEKWAKILGERLKLPKKI</sequence>
<evidence type="ECO:0000313" key="2">
    <source>
        <dbReference type="Proteomes" id="UP000199109"/>
    </source>
</evidence>